<feature type="domain" description="Rab3GAP catalytic subunit conserved" evidence="6">
    <location>
        <begin position="670"/>
        <end position="806"/>
    </location>
</feature>
<evidence type="ECO:0000256" key="4">
    <source>
        <dbReference type="ARBA" id="ARBA00022468"/>
    </source>
</evidence>
<sequence>MTTANSDEERMLQELLPPLEISETFVEEEDTFAKQKSQRNESGESSFLDFSLKSPFEKLVSSIEYAVNDWLFASKFEALFGDESLTRPSEFGGTHHASVSKAIEHKLHFRRDSYQISFHFDTRKKTLSLRDAPRSDDNTSSRNLQRWFKCDTFFVIEPMSYSKRFIDNDEAATVRSAAAVAMSNLSVYLPVFTPIDRSSNRNSVIGVSFSTESGASYLYESDSMVGFTSENAFCALSSEETSKAVFSIARKILKKDVAVARTTVCYRISMDGSSCLIGKTSSGLLEEVSDEDDIEPDIVVKEASTSSSSSSPSWDDEQIWSQWVCLPDPFDSIEIDCFFERNVELHNCVSDGDLVEDGLDNANMYTIRSIPNGGGLVGGIAALSGAPPADISQMSRNRPQHSFSLAELLHISSSEIFLDRGENFDLYSLASANEIASDEWWIDRLGTHPPHAPPEAVMEDILLDLFQDFIGECHGIDAIASIPKTARGYQSLLSRVSLHAMKLKNSRAIAELWNKFTKELRYKHWERGVPLPRMSKHGSKEIEVDHSACILDQQLQLLNACIHRRLRQSEGATRTKKESDSKDVVKRNLLKLKKKEKPGVLNESKRNASACVWKADDDLDLNALLNDDMALAAANASASQKTEEMFEDARDDVMLAEPSSNEDEGFGVKSALEMRLLEHPHVFIREPEMQLHPIYTEESLHALIEDGDDEGERDTKRRNARLAVSNDMLVSDMCAFKAANPIAGFVDFVRWHSPRDFLEGKLSERMSKPGNTWETLFKEAEPTAASDQKLLFDPIAEGERVLHLLETAKFDTILRYLCAIGANAAFCIYAKSCMNNLRCAESIHPLLEEKMQRCRGVCASVFYDVKQAQKEDFAQAAYEIQLIERTASRAASLRKHVGEKSELNFVIERLWIDSVQREYESQANEEDVDAAFNAVDGVCALSKDEERHVVLENIAAKQKLACEYEIEEKTKGVSRLHVSASARFVRVSSIS</sequence>
<dbReference type="GO" id="GO:0005737">
    <property type="term" value="C:cytoplasm"/>
    <property type="evidence" value="ECO:0007669"/>
    <property type="project" value="UniProtKB-SubCell"/>
</dbReference>
<dbReference type="OrthoDB" id="568485at2759"/>
<dbReference type="AlphaFoldDB" id="K8FEU0"/>
<dbReference type="GO" id="GO:0005096">
    <property type="term" value="F:GTPase activator activity"/>
    <property type="evidence" value="ECO:0007669"/>
    <property type="project" value="UniProtKB-KW"/>
</dbReference>
<evidence type="ECO:0000256" key="2">
    <source>
        <dbReference type="ARBA" id="ARBA00008856"/>
    </source>
</evidence>
<dbReference type="Proteomes" id="UP000198341">
    <property type="component" value="Chromosome 9"/>
</dbReference>
<comment type="similarity">
    <text evidence="2">Belongs to the Rab3-GAP catalytic subunit family.</text>
</comment>
<dbReference type="InterPro" id="IPR045700">
    <property type="entry name" value="Rab3GAP1"/>
</dbReference>
<accession>K8FEU0</accession>
<dbReference type="KEGG" id="bpg:Bathy09g04720"/>
<evidence type="ECO:0000256" key="5">
    <source>
        <dbReference type="ARBA" id="ARBA00022490"/>
    </source>
</evidence>
<evidence type="ECO:0000313" key="8">
    <source>
        <dbReference type="Proteomes" id="UP000198341"/>
    </source>
</evidence>
<dbReference type="InterPro" id="IPR026147">
    <property type="entry name" value="Rab3GAP1_conserved"/>
</dbReference>
<protein>
    <recommendedName>
        <fullName evidence="3">Rab3 GTPase-activating protein catalytic subunit</fullName>
    </recommendedName>
</protein>
<proteinExistence type="inferred from homology"/>
<dbReference type="RefSeq" id="XP_007510996.1">
    <property type="nucleotide sequence ID" value="XM_007510934.1"/>
</dbReference>
<evidence type="ECO:0000259" key="6">
    <source>
        <dbReference type="Pfam" id="PF13890"/>
    </source>
</evidence>
<dbReference type="GeneID" id="19013978"/>
<evidence type="ECO:0000256" key="3">
    <source>
        <dbReference type="ARBA" id="ARBA00015817"/>
    </source>
</evidence>
<name>K8FEU0_9CHLO</name>
<comment type="subcellular location">
    <subcellularLocation>
        <location evidence="1">Cytoplasm</location>
    </subcellularLocation>
</comment>
<evidence type="ECO:0000256" key="1">
    <source>
        <dbReference type="ARBA" id="ARBA00004496"/>
    </source>
</evidence>
<keyword evidence="4" id="KW-0343">GTPase activation</keyword>
<evidence type="ECO:0000313" key="7">
    <source>
        <dbReference type="EMBL" id="CCO66556.1"/>
    </source>
</evidence>
<organism evidence="7 8">
    <name type="scientific">Bathycoccus prasinos</name>
    <dbReference type="NCBI Taxonomy" id="41875"/>
    <lineage>
        <taxon>Eukaryota</taxon>
        <taxon>Viridiplantae</taxon>
        <taxon>Chlorophyta</taxon>
        <taxon>Mamiellophyceae</taxon>
        <taxon>Mamiellales</taxon>
        <taxon>Bathycoccaceae</taxon>
        <taxon>Bathycoccus</taxon>
    </lineage>
</organism>
<dbReference type="Pfam" id="PF13890">
    <property type="entry name" value="Rab3-GTPase_cat"/>
    <property type="match status" value="1"/>
</dbReference>
<dbReference type="eggNOG" id="KOG2390">
    <property type="taxonomic scope" value="Eukaryota"/>
</dbReference>
<dbReference type="STRING" id="41875.K8FEU0"/>
<reference evidence="7 8" key="1">
    <citation type="submission" date="2011-10" db="EMBL/GenBank/DDBJ databases">
        <authorList>
            <person name="Genoscope - CEA"/>
        </authorList>
    </citation>
    <scope>NUCLEOTIDE SEQUENCE [LARGE SCALE GENOMIC DNA]</scope>
    <source>
        <strain evidence="7 8">RCC 1105</strain>
    </source>
</reference>
<dbReference type="EMBL" id="FO082270">
    <property type="protein sequence ID" value="CCO66556.1"/>
    <property type="molecule type" value="Genomic_DNA"/>
</dbReference>
<gene>
    <name evidence="7" type="ORF">Bathy09g04720</name>
</gene>
<keyword evidence="5" id="KW-0963">Cytoplasm</keyword>
<keyword evidence="8" id="KW-1185">Reference proteome</keyword>
<dbReference type="PANTHER" id="PTHR21422">
    <property type="entry name" value="RAB3 GTPASE-ACTIVATING PROTEIN CATALYTIC SUBUNIT"/>
    <property type="match status" value="1"/>
</dbReference>
<dbReference type="PANTHER" id="PTHR21422:SF9">
    <property type="entry name" value="RAB3 GTPASE-ACTIVATING PROTEIN CATALYTIC SUBUNIT"/>
    <property type="match status" value="1"/>
</dbReference>